<dbReference type="GO" id="GO:0005737">
    <property type="term" value="C:cytoplasm"/>
    <property type="evidence" value="ECO:0007669"/>
    <property type="project" value="TreeGrafter"/>
</dbReference>
<reference evidence="8" key="1">
    <citation type="submission" date="2025-08" db="UniProtKB">
        <authorList>
            <consortium name="RefSeq"/>
        </authorList>
    </citation>
    <scope>IDENTIFICATION</scope>
    <source>
        <tissue evidence="8">Gonads</tissue>
    </source>
</reference>
<organism evidence="7 8">
    <name type="scientific">Lingula anatina</name>
    <name type="common">Brachiopod</name>
    <name type="synonym">Lingula unguis</name>
    <dbReference type="NCBI Taxonomy" id="7574"/>
    <lineage>
        <taxon>Eukaryota</taxon>
        <taxon>Metazoa</taxon>
        <taxon>Spiralia</taxon>
        <taxon>Lophotrochozoa</taxon>
        <taxon>Brachiopoda</taxon>
        <taxon>Linguliformea</taxon>
        <taxon>Lingulata</taxon>
        <taxon>Lingulida</taxon>
        <taxon>Linguloidea</taxon>
        <taxon>Lingulidae</taxon>
        <taxon>Lingula</taxon>
    </lineage>
</organism>
<dbReference type="Proteomes" id="UP000085678">
    <property type="component" value="Unplaced"/>
</dbReference>
<comment type="similarity">
    <text evidence="2">Belongs to the glycoprotein hormones subunit beta family.</text>
</comment>
<dbReference type="InterPro" id="IPR001545">
    <property type="entry name" value="Gonadotropin_bsu"/>
</dbReference>
<dbReference type="Gene3D" id="2.10.90.10">
    <property type="entry name" value="Cystine-knot cytokines"/>
    <property type="match status" value="1"/>
</dbReference>
<dbReference type="SUPFAM" id="SSF57501">
    <property type="entry name" value="Cystine-knot cytokines"/>
    <property type="match status" value="1"/>
</dbReference>
<dbReference type="AlphaFoldDB" id="A0A1S3KEA1"/>
<evidence type="ECO:0000259" key="6">
    <source>
        <dbReference type="Pfam" id="PF00007"/>
    </source>
</evidence>
<dbReference type="STRING" id="7574.A0A1S3KEA1"/>
<proteinExistence type="inferred from homology"/>
<dbReference type="InterPro" id="IPR006208">
    <property type="entry name" value="Glyco_hormone_CN"/>
</dbReference>
<evidence type="ECO:0000256" key="1">
    <source>
        <dbReference type="ARBA" id="ARBA00004613"/>
    </source>
</evidence>
<protein>
    <submittedName>
        <fullName evidence="8">Thyrostimulin beta-5 subunit</fullName>
    </submittedName>
</protein>
<feature type="chain" id="PRO_5010280865" evidence="5">
    <location>
        <begin position="24"/>
        <end position="135"/>
    </location>
</feature>
<keyword evidence="5" id="KW-0732">Signal</keyword>
<dbReference type="GO" id="GO:0005179">
    <property type="term" value="F:hormone activity"/>
    <property type="evidence" value="ECO:0007669"/>
    <property type="project" value="InterPro"/>
</dbReference>
<dbReference type="FunCoup" id="A0A1S3KEA1">
    <property type="interactions" value="74"/>
</dbReference>
<accession>A0A1S3KEA1</accession>
<dbReference type="InParanoid" id="A0A1S3KEA1"/>
<dbReference type="InterPro" id="IPR029034">
    <property type="entry name" value="Cystine-knot_cytokine"/>
</dbReference>
<evidence type="ECO:0000256" key="4">
    <source>
        <dbReference type="ARBA" id="ARBA00023157"/>
    </source>
</evidence>
<keyword evidence="3" id="KW-0964">Secreted</keyword>
<evidence type="ECO:0000256" key="2">
    <source>
        <dbReference type="ARBA" id="ARBA00006552"/>
    </source>
</evidence>
<comment type="subcellular location">
    <subcellularLocation>
        <location evidence="1">Secreted</location>
    </subcellularLocation>
</comment>
<gene>
    <name evidence="8" type="primary">LOC106181070</name>
</gene>
<evidence type="ECO:0000256" key="5">
    <source>
        <dbReference type="SAM" id="SignalP"/>
    </source>
</evidence>
<dbReference type="GO" id="GO:0005615">
    <property type="term" value="C:extracellular space"/>
    <property type="evidence" value="ECO:0007669"/>
    <property type="project" value="TreeGrafter"/>
</dbReference>
<keyword evidence="4" id="KW-1015">Disulfide bond</keyword>
<name>A0A1S3KEA1_LINAN</name>
<evidence type="ECO:0000256" key="3">
    <source>
        <dbReference type="ARBA" id="ARBA00022525"/>
    </source>
</evidence>
<keyword evidence="7" id="KW-1185">Reference proteome</keyword>
<dbReference type="RefSeq" id="XP_013420784.1">
    <property type="nucleotide sequence ID" value="XM_013565330.2"/>
</dbReference>
<dbReference type="GO" id="GO:0007186">
    <property type="term" value="P:G protein-coupled receptor signaling pathway"/>
    <property type="evidence" value="ECO:0007669"/>
    <property type="project" value="TreeGrafter"/>
</dbReference>
<feature type="signal peptide" evidence="5">
    <location>
        <begin position="1"/>
        <end position="23"/>
    </location>
</feature>
<evidence type="ECO:0000313" key="7">
    <source>
        <dbReference type="Proteomes" id="UP000085678"/>
    </source>
</evidence>
<dbReference type="PANTHER" id="PTHR11515">
    <property type="entry name" value="GLYCOPROTEIN HORMONE BETA CHAIN"/>
    <property type="match status" value="1"/>
</dbReference>
<dbReference type="Pfam" id="PF00007">
    <property type="entry name" value="Cys_knot"/>
    <property type="match status" value="1"/>
</dbReference>
<evidence type="ECO:0000313" key="8">
    <source>
        <dbReference type="RefSeq" id="XP_013420784.1"/>
    </source>
</evidence>
<dbReference type="OrthoDB" id="10006958at2759"/>
<sequence length="135" mass="15125">MISFHCLLVAVLVLCVPMKTVIGCNPGNVLSCLETEYTYTINKPYQDPDTGEELHCYDEVTVYACCGRCQSYEYGEIGTPFKISEHYVCTYKTKTPRTVTLTHCHPDHPDPTAEVFDATCECRKCSSDDTSCENS</sequence>
<dbReference type="PANTHER" id="PTHR11515:SF13">
    <property type="entry name" value="GLYCOPROTEIN HORMONE BETA 5, ISOFORM A"/>
    <property type="match status" value="1"/>
</dbReference>
<dbReference type="GeneID" id="106181070"/>
<feature type="domain" description="Glycoprotein hormone subunit beta" evidence="6">
    <location>
        <begin position="58"/>
        <end position="133"/>
    </location>
</feature>
<dbReference type="KEGG" id="lak:106181070"/>